<comment type="caution">
    <text evidence="1">The sequence shown here is derived from an EMBL/GenBank/DDBJ whole genome shotgun (WGS) entry which is preliminary data.</text>
</comment>
<dbReference type="AlphaFoldDB" id="A0A8J6TTI1"/>
<proteinExistence type="predicted"/>
<dbReference type="InterPro" id="IPR024423">
    <property type="entry name" value="DUF3050"/>
</dbReference>
<evidence type="ECO:0000313" key="2">
    <source>
        <dbReference type="Proteomes" id="UP000652681"/>
    </source>
</evidence>
<dbReference type="SUPFAM" id="SSF48613">
    <property type="entry name" value="Heme oxygenase-like"/>
    <property type="match status" value="1"/>
</dbReference>
<dbReference type="EMBL" id="JACVEL010000008">
    <property type="protein sequence ID" value="MBC9813162.1"/>
    <property type="molecule type" value="Genomic_DNA"/>
</dbReference>
<keyword evidence="2" id="KW-1185">Reference proteome</keyword>
<accession>A0A8J6TTI1</accession>
<evidence type="ECO:0000313" key="1">
    <source>
        <dbReference type="EMBL" id="MBC9813162.1"/>
    </source>
</evidence>
<dbReference type="RefSeq" id="WP_216714410.1">
    <property type="nucleotide sequence ID" value="NZ_JACVEL010000008.1"/>
</dbReference>
<reference evidence="1" key="1">
    <citation type="submission" date="2020-09" db="EMBL/GenBank/DDBJ databases">
        <title>Taishania pollutisoli gen. nov., sp. nov., Isolated from Tetrabromobisphenol A-Contaminated Soil.</title>
        <authorList>
            <person name="Chen Q."/>
        </authorList>
    </citation>
    <scope>NUCLEOTIDE SEQUENCE</scope>
    <source>
        <strain evidence="1">CZZ-1</strain>
    </source>
</reference>
<gene>
    <name evidence="1" type="ORF">H9Y05_11860</name>
</gene>
<organism evidence="1 2">
    <name type="scientific">Taishania pollutisoli</name>
    <dbReference type="NCBI Taxonomy" id="2766479"/>
    <lineage>
        <taxon>Bacteria</taxon>
        <taxon>Pseudomonadati</taxon>
        <taxon>Bacteroidota</taxon>
        <taxon>Flavobacteriia</taxon>
        <taxon>Flavobacteriales</taxon>
        <taxon>Crocinitomicaceae</taxon>
        <taxon>Taishania</taxon>
    </lineage>
</organism>
<protein>
    <submittedName>
        <fullName evidence="1">DUF3050 domain-containing protein</fullName>
    </submittedName>
</protein>
<dbReference type="Gene3D" id="1.20.910.10">
    <property type="entry name" value="Heme oxygenase-like"/>
    <property type="match status" value="1"/>
</dbReference>
<sequence length="259" mass="29868">MTEQRVQQIYQSIEPLRQQIINHELYTSVKSLDDLKIFMEYHVFAVWDFMSLLKVLQINLTCTTVPWFPVGNGTTRYLINEIVAGEESDLDHEGNRKSHFELYLEAMQQCGADTTKITAFLEVMKQTGDFEQAFEAANVAPAIRDFINTTFEVVNSGKPYLQSAVFTFGREDLIPEMFISIVKDIEQTFPESVSIYKYYLERHIEVDGDHHSHLALDMTSNLCGESDSNWEEAQQAVIQALQQRINLWDGALNEIRNRN</sequence>
<dbReference type="Proteomes" id="UP000652681">
    <property type="component" value="Unassembled WGS sequence"/>
</dbReference>
<name>A0A8J6TTI1_9FLAO</name>
<dbReference type="Pfam" id="PF11251">
    <property type="entry name" value="DUF3050"/>
    <property type="match status" value="1"/>
</dbReference>
<dbReference type="InterPro" id="IPR016084">
    <property type="entry name" value="Haem_Oase-like_multi-hlx"/>
</dbReference>